<proteinExistence type="inferred from homology"/>
<dbReference type="Gene3D" id="3.40.50.150">
    <property type="entry name" value="Vaccinia Virus protein VP39"/>
    <property type="match status" value="1"/>
</dbReference>
<dbReference type="GO" id="GO:0070475">
    <property type="term" value="P:rRNA base methylation"/>
    <property type="evidence" value="ECO:0007669"/>
    <property type="project" value="TreeGrafter"/>
</dbReference>
<feature type="binding site" evidence="5">
    <location>
        <position position="330"/>
    </location>
    <ligand>
        <name>S-adenosyl-L-methionine</name>
        <dbReference type="ChEBI" id="CHEBI:59789"/>
    </ligand>
</feature>
<dbReference type="PANTHER" id="PTHR22807:SF61">
    <property type="entry name" value="NOL1_NOP2_SUN FAMILY PROTEIN _ ANTITERMINATION NUSB DOMAIN-CONTAINING PROTEIN"/>
    <property type="match status" value="1"/>
</dbReference>
<dbReference type="GeneID" id="78294080"/>
<keyword evidence="2 5" id="KW-0808">Transferase</keyword>
<evidence type="ECO:0000256" key="5">
    <source>
        <dbReference type="PROSITE-ProRule" id="PRU01023"/>
    </source>
</evidence>
<accession>A0A2U1B940</accession>
<evidence type="ECO:0000313" key="7">
    <source>
        <dbReference type="EMBL" id="NMD85402.1"/>
    </source>
</evidence>
<dbReference type="Proteomes" id="UP000576225">
    <property type="component" value="Unassembled WGS sequence"/>
</dbReference>
<reference evidence="7 10" key="2">
    <citation type="submission" date="2020-04" db="EMBL/GenBank/DDBJ databases">
        <authorList>
            <person name="Hitch T.C.A."/>
            <person name="Wylensek D."/>
            <person name="Clavel T."/>
        </authorList>
    </citation>
    <scope>NUCLEOTIDE SEQUENCE [LARGE SCALE GENOMIC DNA]</scope>
    <source>
        <strain evidence="7 10">COR2-253-APC-1A</strain>
    </source>
</reference>
<dbReference type="InterPro" id="IPR001678">
    <property type="entry name" value="MeTrfase_RsmB-F_NOP2_dom"/>
</dbReference>
<dbReference type="SUPFAM" id="SSF53335">
    <property type="entry name" value="S-adenosyl-L-methionine-dependent methyltransferases"/>
    <property type="match status" value="1"/>
</dbReference>
<dbReference type="RefSeq" id="WP_165832794.1">
    <property type="nucleotide sequence ID" value="NZ_CABMMC010000059.1"/>
</dbReference>
<keyword evidence="4 5" id="KW-0694">RNA-binding</keyword>
<dbReference type="CDD" id="cd02440">
    <property type="entry name" value="AdoMet_MTases"/>
    <property type="match status" value="1"/>
</dbReference>
<dbReference type="GO" id="GO:0009383">
    <property type="term" value="F:rRNA (cytosine-C5-)-methyltransferase activity"/>
    <property type="evidence" value="ECO:0007669"/>
    <property type="project" value="TreeGrafter"/>
</dbReference>
<comment type="caution">
    <text evidence="5">Lacks conserved residue(s) required for the propagation of feature annotation.</text>
</comment>
<dbReference type="InterPro" id="IPR049560">
    <property type="entry name" value="MeTrfase_RsmB-F_NOP2_cat"/>
</dbReference>
<keyword evidence="3 5" id="KW-0949">S-adenosyl-L-methionine</keyword>
<reference evidence="8 9" key="1">
    <citation type="submission" date="2018-04" db="EMBL/GenBank/DDBJ databases">
        <title>Genomic Encyclopedia of Type Strains, Phase IV (KMG-IV): sequencing the most valuable type-strain genomes for metagenomic binning, comparative biology and taxonomic classification.</title>
        <authorList>
            <person name="Goeker M."/>
        </authorList>
    </citation>
    <scope>NUCLEOTIDE SEQUENCE [LARGE SCALE GENOMIC DNA]</scope>
    <source>
        <strain evidence="8 9">DSM 14823</strain>
    </source>
</reference>
<dbReference type="InterPro" id="IPR029063">
    <property type="entry name" value="SAM-dependent_MTases_sf"/>
</dbReference>
<sequence length="450" mass="49663">MELNLNKFRSQLKSANLAARTVLQAVFGSGKPADRVLSAWLRENRQCGSRDRQFIGEAVYAMLRYWGLLRKFLPAERLVEIERGEIRLARLELDALLFAALYLDYRNLPAADAIARELGFPWPKPDREARNQLLARAGALGKIFGVDAVFADGDLLPQWIATHLPEGLDRERFLADLAARPPMWLRMQTAETDHLVADLSAAGLSVSRHGKIADAVAVTGRVNLFTLDAFRNGLFEVQDLASQCIGLAAAPKSGERWLDACAGAGGKTLQLAALMNRTGTVVATDIRSYKLDDLRTRARRAGFPNIRTREWDGKPYQGKQAARFDGVLVDAPCSCSGVWRRNPDGRWTLKAEELTDITRVQFEVLTAAAPAVKPGGVLIYATCSLFPEENGGVLERFLAAHPEYTLEDFPNPLTGEPTGGTLQVFSYDGDCDSMFVARMRRQEALEDAAL</sequence>
<feature type="domain" description="SAM-dependent MTase RsmB/NOP-type" evidence="6">
    <location>
        <begin position="173"/>
        <end position="442"/>
    </location>
</feature>
<dbReference type="InterPro" id="IPR023267">
    <property type="entry name" value="RCMT"/>
</dbReference>
<gene>
    <name evidence="8" type="ORF">C8D82_10392</name>
    <name evidence="7" type="ORF">HF882_02265</name>
</gene>
<evidence type="ECO:0000256" key="1">
    <source>
        <dbReference type="ARBA" id="ARBA00022603"/>
    </source>
</evidence>
<dbReference type="EMBL" id="JABAEW010000003">
    <property type="protein sequence ID" value="NMD85402.1"/>
    <property type="molecule type" value="Genomic_DNA"/>
</dbReference>
<dbReference type="EMBL" id="QEKH01000003">
    <property type="protein sequence ID" value="PVY45178.1"/>
    <property type="molecule type" value="Genomic_DNA"/>
</dbReference>
<protein>
    <submittedName>
        <fullName evidence="8">16S rRNA (Cytosine967-C5)-methyltransferase</fullName>
    </submittedName>
    <submittedName>
        <fullName evidence="7">Class I SAM-dependent methyltransferase</fullName>
    </submittedName>
</protein>
<keyword evidence="1 5" id="KW-0489">Methyltransferase</keyword>
<dbReference type="Pfam" id="PF01189">
    <property type="entry name" value="Methyltr_RsmB-F"/>
    <property type="match status" value="1"/>
</dbReference>
<comment type="similarity">
    <text evidence="5">Belongs to the class I-like SAM-binding methyltransferase superfamily. RsmB/NOP family.</text>
</comment>
<dbReference type="GO" id="GO:0005829">
    <property type="term" value="C:cytosol"/>
    <property type="evidence" value="ECO:0007669"/>
    <property type="project" value="TreeGrafter"/>
</dbReference>
<evidence type="ECO:0000256" key="3">
    <source>
        <dbReference type="ARBA" id="ARBA00022691"/>
    </source>
</evidence>
<evidence type="ECO:0000313" key="10">
    <source>
        <dbReference type="Proteomes" id="UP000576225"/>
    </source>
</evidence>
<dbReference type="PROSITE" id="PS51686">
    <property type="entry name" value="SAM_MT_RSMB_NOP"/>
    <property type="match status" value="1"/>
</dbReference>
<feature type="active site" description="Nucleophile" evidence="5">
    <location>
        <position position="383"/>
    </location>
</feature>
<evidence type="ECO:0000256" key="2">
    <source>
        <dbReference type="ARBA" id="ARBA00022679"/>
    </source>
</evidence>
<feature type="binding site" evidence="5">
    <location>
        <position position="312"/>
    </location>
    <ligand>
        <name>S-adenosyl-L-methionine</name>
        <dbReference type="ChEBI" id="CHEBI:59789"/>
    </ligand>
</feature>
<dbReference type="Proteomes" id="UP000245959">
    <property type="component" value="Unassembled WGS sequence"/>
</dbReference>
<evidence type="ECO:0000256" key="4">
    <source>
        <dbReference type="ARBA" id="ARBA00022884"/>
    </source>
</evidence>
<name>A0A2U1B940_9BACT</name>
<evidence type="ECO:0000313" key="9">
    <source>
        <dbReference type="Proteomes" id="UP000245959"/>
    </source>
</evidence>
<comment type="caution">
    <text evidence="8">The sequence shown here is derived from an EMBL/GenBank/DDBJ whole genome shotgun (WGS) entry which is preliminary data.</text>
</comment>
<dbReference type="PANTHER" id="PTHR22807">
    <property type="entry name" value="NOP2 YEAST -RELATED NOL1/NOP2/FMU SUN DOMAIN-CONTAINING"/>
    <property type="match status" value="1"/>
</dbReference>
<dbReference type="AlphaFoldDB" id="A0A2U1B940"/>
<dbReference type="GO" id="GO:0003723">
    <property type="term" value="F:RNA binding"/>
    <property type="evidence" value="ECO:0007669"/>
    <property type="project" value="UniProtKB-UniRule"/>
</dbReference>
<keyword evidence="9" id="KW-1185">Reference proteome</keyword>
<organism evidence="8 9">
    <name type="scientific">Victivallis vadensis</name>
    <dbReference type="NCBI Taxonomy" id="172901"/>
    <lineage>
        <taxon>Bacteria</taxon>
        <taxon>Pseudomonadati</taxon>
        <taxon>Lentisphaerota</taxon>
        <taxon>Lentisphaeria</taxon>
        <taxon>Victivallales</taxon>
        <taxon>Victivallaceae</taxon>
        <taxon>Victivallis</taxon>
    </lineage>
</organism>
<feature type="binding site" evidence="5">
    <location>
        <position position="285"/>
    </location>
    <ligand>
        <name>S-adenosyl-L-methionine</name>
        <dbReference type="ChEBI" id="CHEBI:59789"/>
    </ligand>
</feature>
<evidence type="ECO:0000259" key="6">
    <source>
        <dbReference type="PROSITE" id="PS51686"/>
    </source>
</evidence>
<evidence type="ECO:0000313" key="8">
    <source>
        <dbReference type="EMBL" id="PVY45178.1"/>
    </source>
</evidence>
<dbReference type="PRINTS" id="PR02008">
    <property type="entry name" value="RCMTFAMILY"/>
</dbReference>